<dbReference type="AlphaFoldDB" id="A0A2G1QM37"/>
<keyword evidence="2" id="KW-1185">Reference proteome</keyword>
<evidence type="ECO:0000313" key="2">
    <source>
        <dbReference type="Proteomes" id="UP000221168"/>
    </source>
</evidence>
<organism evidence="1 2">
    <name type="scientific">Zhengella mangrovi</name>
    <dbReference type="NCBI Taxonomy" id="1982044"/>
    <lineage>
        <taxon>Bacteria</taxon>
        <taxon>Pseudomonadati</taxon>
        <taxon>Pseudomonadota</taxon>
        <taxon>Alphaproteobacteria</taxon>
        <taxon>Hyphomicrobiales</taxon>
        <taxon>Notoacmeibacteraceae</taxon>
        <taxon>Zhengella</taxon>
    </lineage>
</organism>
<sequence>MLVEAPKSAGETRIQYRARNEALIWTAVVTIEVHSCAVYYIGSRTVIIPDNCIVAEGDLLELGFRLDQ</sequence>
<accession>A0A2G1QM37</accession>
<evidence type="ECO:0000313" key="1">
    <source>
        <dbReference type="EMBL" id="PHP66521.1"/>
    </source>
</evidence>
<name>A0A2G1QM37_9HYPH</name>
<dbReference type="EMBL" id="PDVP01000007">
    <property type="protein sequence ID" value="PHP66521.1"/>
    <property type="molecule type" value="Genomic_DNA"/>
</dbReference>
<gene>
    <name evidence="1" type="ORF">CSC94_12575</name>
</gene>
<protein>
    <submittedName>
        <fullName evidence="1">Uncharacterized protein</fullName>
    </submittedName>
</protein>
<proteinExistence type="predicted"/>
<dbReference type="Proteomes" id="UP000221168">
    <property type="component" value="Unassembled WGS sequence"/>
</dbReference>
<reference evidence="1 2" key="1">
    <citation type="submission" date="2017-10" db="EMBL/GenBank/DDBJ databases">
        <title>Sedimentibacterium mangrovi gen. nov., sp. nov., a novel member of family Phyllobacteriacea isolated from mangrove sediment.</title>
        <authorList>
            <person name="Liao H."/>
            <person name="Tian Y."/>
        </authorList>
    </citation>
    <scope>NUCLEOTIDE SEQUENCE [LARGE SCALE GENOMIC DNA]</scope>
    <source>
        <strain evidence="1 2">X9-2-2</strain>
    </source>
</reference>
<comment type="caution">
    <text evidence="1">The sequence shown here is derived from an EMBL/GenBank/DDBJ whole genome shotgun (WGS) entry which is preliminary data.</text>
</comment>